<dbReference type="SUPFAM" id="SSF55729">
    <property type="entry name" value="Acyl-CoA N-acyltransferases (Nat)"/>
    <property type="match status" value="1"/>
</dbReference>
<reference evidence="5 6" key="1">
    <citation type="submission" date="2014-02" db="EMBL/GenBank/DDBJ databases">
        <title>Whole genome sequence of Sphingobium chlorophenolicum NBRC 16172.</title>
        <authorList>
            <person name="Gan H.M."/>
            <person name="Gan H.Y."/>
            <person name="Chew T.H."/>
            <person name="Savka M.A."/>
        </authorList>
    </citation>
    <scope>NUCLEOTIDE SEQUENCE [LARGE SCALE GENOMIC DNA]</scope>
    <source>
        <strain evidence="5 6">NBRC 16172</strain>
    </source>
</reference>
<dbReference type="PANTHER" id="PTHR43792:SF8">
    <property type="entry name" value="[RIBOSOMAL PROTEIN US5]-ALANINE N-ACETYLTRANSFERASE"/>
    <property type="match status" value="1"/>
</dbReference>
<dbReference type="InterPro" id="IPR000182">
    <property type="entry name" value="GNAT_dom"/>
</dbReference>
<dbReference type="eggNOG" id="COG1670">
    <property type="taxonomic scope" value="Bacteria"/>
</dbReference>
<proteinExistence type="inferred from homology"/>
<evidence type="ECO:0000256" key="3">
    <source>
        <dbReference type="ARBA" id="ARBA00038502"/>
    </source>
</evidence>
<dbReference type="InterPro" id="IPR016181">
    <property type="entry name" value="Acyl_CoA_acyltransferase"/>
</dbReference>
<name>A0A081RE03_SPHCR</name>
<dbReference type="Pfam" id="PF13302">
    <property type="entry name" value="Acetyltransf_3"/>
    <property type="match status" value="1"/>
</dbReference>
<gene>
    <name evidence="5" type="ORF">BV95_02289</name>
</gene>
<evidence type="ECO:0000313" key="6">
    <source>
        <dbReference type="Proteomes" id="UP000028411"/>
    </source>
</evidence>
<evidence type="ECO:0000313" key="5">
    <source>
        <dbReference type="EMBL" id="KEQ53426.1"/>
    </source>
</evidence>
<evidence type="ECO:0000256" key="1">
    <source>
        <dbReference type="ARBA" id="ARBA00022679"/>
    </source>
</evidence>
<organism evidence="5 6">
    <name type="scientific">Sphingobium chlorophenolicum</name>
    <dbReference type="NCBI Taxonomy" id="46429"/>
    <lineage>
        <taxon>Bacteria</taxon>
        <taxon>Pseudomonadati</taxon>
        <taxon>Pseudomonadota</taxon>
        <taxon>Alphaproteobacteria</taxon>
        <taxon>Sphingomonadales</taxon>
        <taxon>Sphingomonadaceae</taxon>
        <taxon>Sphingobium</taxon>
    </lineage>
</organism>
<dbReference type="RefSeq" id="WP_037451547.1">
    <property type="nucleotide sequence ID" value="NZ_JFHR01000023.1"/>
</dbReference>
<keyword evidence="2" id="KW-0012">Acyltransferase</keyword>
<accession>A0A081RE03</accession>
<dbReference type="PANTHER" id="PTHR43792">
    <property type="entry name" value="GNAT FAMILY, PUTATIVE (AFU_ORTHOLOGUE AFUA_3G00765)-RELATED-RELATED"/>
    <property type="match status" value="1"/>
</dbReference>
<dbReference type="PATRIC" id="fig|46429.4.peg.2267"/>
<dbReference type="OrthoDB" id="9804153at2"/>
<sequence>MFARTPRLLLRPGWMEDAPALAEAIGDPSVLRNLTRAPAPYGLADAQDFLAQPQDQRLPNLLAFTRTKGAPRLVGGCGIHLADDGAPELGYWIARPYWGLGFATEAAQAVMHMARAAGVRNVRAAHFADNPASGNVLRKIGFRPTGRIEKRFSLGRGAAADCLVFQEGEAPRMVADSSMDLYADSRPALAA</sequence>
<dbReference type="Gene3D" id="3.40.630.30">
    <property type="match status" value="1"/>
</dbReference>
<comment type="similarity">
    <text evidence="3">Belongs to the acetyltransferase family. RimJ subfamily.</text>
</comment>
<dbReference type="AlphaFoldDB" id="A0A081RE03"/>
<dbReference type="Proteomes" id="UP000028411">
    <property type="component" value="Unassembled WGS sequence"/>
</dbReference>
<feature type="domain" description="N-acetyltransferase" evidence="4">
    <location>
        <begin position="8"/>
        <end position="169"/>
    </location>
</feature>
<evidence type="ECO:0000256" key="2">
    <source>
        <dbReference type="ARBA" id="ARBA00023315"/>
    </source>
</evidence>
<dbReference type="PROSITE" id="PS51186">
    <property type="entry name" value="GNAT"/>
    <property type="match status" value="1"/>
</dbReference>
<dbReference type="GO" id="GO:0016747">
    <property type="term" value="F:acyltransferase activity, transferring groups other than amino-acyl groups"/>
    <property type="evidence" value="ECO:0007669"/>
    <property type="project" value="InterPro"/>
</dbReference>
<dbReference type="InterPro" id="IPR051531">
    <property type="entry name" value="N-acetyltransferase"/>
</dbReference>
<comment type="caution">
    <text evidence="5">The sequence shown here is derived from an EMBL/GenBank/DDBJ whole genome shotgun (WGS) entry which is preliminary data.</text>
</comment>
<evidence type="ECO:0000259" key="4">
    <source>
        <dbReference type="PROSITE" id="PS51186"/>
    </source>
</evidence>
<protein>
    <submittedName>
        <fullName evidence="5">GCN5-related N-acetyltransferase</fullName>
    </submittedName>
</protein>
<keyword evidence="1 5" id="KW-0808">Transferase</keyword>
<dbReference type="EMBL" id="JFHR01000023">
    <property type="protein sequence ID" value="KEQ53426.1"/>
    <property type="molecule type" value="Genomic_DNA"/>
</dbReference>